<evidence type="ECO:0008006" key="4">
    <source>
        <dbReference type="Google" id="ProtNLM"/>
    </source>
</evidence>
<proteinExistence type="predicted"/>
<dbReference type="AlphaFoldDB" id="A0A7W9W9Q0"/>
<gene>
    <name evidence="2" type="ORF">HNQ93_000724</name>
</gene>
<feature type="chain" id="PRO_5030864103" description="DUF4136 domain-containing protein" evidence="1">
    <location>
        <begin position="22"/>
        <end position="236"/>
    </location>
</feature>
<dbReference type="Proteomes" id="UP000532746">
    <property type="component" value="Unassembled WGS sequence"/>
</dbReference>
<dbReference type="EMBL" id="JACHGG010000001">
    <property type="protein sequence ID" value="MBB6057894.1"/>
    <property type="molecule type" value="Genomic_DNA"/>
</dbReference>
<organism evidence="2 3">
    <name type="scientific">Hymenobacter luteus</name>
    <dbReference type="NCBI Taxonomy" id="1411122"/>
    <lineage>
        <taxon>Bacteria</taxon>
        <taxon>Pseudomonadati</taxon>
        <taxon>Bacteroidota</taxon>
        <taxon>Cytophagia</taxon>
        <taxon>Cytophagales</taxon>
        <taxon>Hymenobacteraceae</taxon>
        <taxon>Hymenobacter</taxon>
    </lineage>
</organism>
<sequence>MLRLFFGLLLLATACAPARYAAHTLNAPALVAHRTVAILPFEVTQDRLRLRDIHYIAADTSGAALQRVQQEWHDKQRREGQAVAYQLQALLQARLREQQPPLGYSVQFQEVAETNRRLQQAGISYATLPEQSMEQLRQVLGVDAILSGQTDLYQPLPAGLGFAARALLQEPLLGSTAPSAIPSSQATTNLTLHDCRTGQLVWRFDFERLGNAALRPTRLTRDLVRTSAAGFPYRKK</sequence>
<name>A0A7W9W9Q0_9BACT</name>
<protein>
    <recommendedName>
        <fullName evidence="4">DUF4136 domain-containing protein</fullName>
    </recommendedName>
</protein>
<accession>A0A7W9W9Q0</accession>
<feature type="signal peptide" evidence="1">
    <location>
        <begin position="1"/>
        <end position="21"/>
    </location>
</feature>
<keyword evidence="3" id="KW-1185">Reference proteome</keyword>
<dbReference type="PROSITE" id="PS51257">
    <property type="entry name" value="PROKAR_LIPOPROTEIN"/>
    <property type="match status" value="1"/>
</dbReference>
<keyword evidence="1" id="KW-0732">Signal</keyword>
<dbReference type="Gene3D" id="3.40.50.10610">
    <property type="entry name" value="ABC-type transport auxiliary lipoprotein component"/>
    <property type="match status" value="1"/>
</dbReference>
<reference evidence="2 3" key="1">
    <citation type="submission" date="2020-08" db="EMBL/GenBank/DDBJ databases">
        <title>Genomic Encyclopedia of Type Strains, Phase IV (KMG-IV): sequencing the most valuable type-strain genomes for metagenomic binning, comparative biology and taxonomic classification.</title>
        <authorList>
            <person name="Goeker M."/>
        </authorList>
    </citation>
    <scope>NUCLEOTIDE SEQUENCE [LARGE SCALE GENOMIC DNA]</scope>
    <source>
        <strain evidence="2 3">DSM 26718</strain>
    </source>
</reference>
<dbReference type="RefSeq" id="WP_183401917.1">
    <property type="nucleotide sequence ID" value="NZ_JACHGG010000001.1"/>
</dbReference>
<evidence type="ECO:0000313" key="2">
    <source>
        <dbReference type="EMBL" id="MBB6057894.1"/>
    </source>
</evidence>
<evidence type="ECO:0000313" key="3">
    <source>
        <dbReference type="Proteomes" id="UP000532746"/>
    </source>
</evidence>
<comment type="caution">
    <text evidence="2">The sequence shown here is derived from an EMBL/GenBank/DDBJ whole genome shotgun (WGS) entry which is preliminary data.</text>
</comment>
<evidence type="ECO:0000256" key="1">
    <source>
        <dbReference type="SAM" id="SignalP"/>
    </source>
</evidence>